<accession>A0ACC0CHJ4</accession>
<comment type="caution">
    <text evidence="1">The sequence shown here is derived from an EMBL/GenBank/DDBJ whole genome shotgun (WGS) entry which is preliminary data.</text>
</comment>
<evidence type="ECO:0000313" key="2">
    <source>
        <dbReference type="Proteomes" id="UP001060085"/>
    </source>
</evidence>
<dbReference type="EMBL" id="CM044701">
    <property type="protein sequence ID" value="KAI5684312.1"/>
    <property type="molecule type" value="Genomic_DNA"/>
</dbReference>
<protein>
    <submittedName>
        <fullName evidence="1">Uncharacterized protein</fullName>
    </submittedName>
</protein>
<sequence length="271" mass="29990">MIFQRNPSLFPSLLSIFLLIQLPRASSNYSEEFYQTCGRPFSCGHITSVGYPFWAANDPPYCGYPGLALTCNEDNIPRIKIKNMNYQILDIYPTTQTIRISREDVMKTNCPTDLINNTLDYTLFDYVSTSINLTFFYGCPSISGQNFLSCKTINNGNGVLVLPGEMGPGRCNASVIYPVAEMGTAVVGKMVNYSGLDQILRQGFDVRWKVDGLKACSDCSMSGGRCGYDMGINRTTCFCPFPPYVTTTCSIRIGASPRSPPSPDTRSLKNH</sequence>
<keyword evidence="2" id="KW-1185">Reference proteome</keyword>
<evidence type="ECO:0000313" key="1">
    <source>
        <dbReference type="EMBL" id="KAI5684312.1"/>
    </source>
</evidence>
<reference evidence="2" key="1">
    <citation type="journal article" date="2023" name="Nat. Plants">
        <title>Single-cell RNA sequencing provides a high-resolution roadmap for understanding the multicellular compartmentation of specialized metabolism.</title>
        <authorList>
            <person name="Sun S."/>
            <person name="Shen X."/>
            <person name="Li Y."/>
            <person name="Li Y."/>
            <person name="Wang S."/>
            <person name="Li R."/>
            <person name="Zhang H."/>
            <person name="Shen G."/>
            <person name="Guo B."/>
            <person name="Wei J."/>
            <person name="Xu J."/>
            <person name="St-Pierre B."/>
            <person name="Chen S."/>
            <person name="Sun C."/>
        </authorList>
    </citation>
    <scope>NUCLEOTIDE SEQUENCE [LARGE SCALE GENOMIC DNA]</scope>
</reference>
<name>A0ACC0CHJ4_CATRO</name>
<proteinExistence type="predicted"/>
<organism evidence="1 2">
    <name type="scientific">Catharanthus roseus</name>
    <name type="common">Madagascar periwinkle</name>
    <name type="synonym">Vinca rosea</name>
    <dbReference type="NCBI Taxonomy" id="4058"/>
    <lineage>
        <taxon>Eukaryota</taxon>
        <taxon>Viridiplantae</taxon>
        <taxon>Streptophyta</taxon>
        <taxon>Embryophyta</taxon>
        <taxon>Tracheophyta</taxon>
        <taxon>Spermatophyta</taxon>
        <taxon>Magnoliopsida</taxon>
        <taxon>eudicotyledons</taxon>
        <taxon>Gunneridae</taxon>
        <taxon>Pentapetalae</taxon>
        <taxon>asterids</taxon>
        <taxon>lamiids</taxon>
        <taxon>Gentianales</taxon>
        <taxon>Apocynaceae</taxon>
        <taxon>Rauvolfioideae</taxon>
        <taxon>Vinceae</taxon>
        <taxon>Catharanthinae</taxon>
        <taxon>Catharanthus</taxon>
    </lineage>
</organism>
<gene>
    <name evidence="1" type="ORF">M9H77_05540</name>
</gene>
<dbReference type="Proteomes" id="UP001060085">
    <property type="component" value="Linkage Group LG01"/>
</dbReference>